<protein>
    <submittedName>
        <fullName evidence="1">Virulence protein</fullName>
    </submittedName>
</protein>
<name>A0A2X3AU65_9ACTO</name>
<accession>A0A2X3AU65</accession>
<gene>
    <name evidence="1" type="ORF">NCTC11820_01308</name>
</gene>
<sequence length="52" mass="5938">MNAGKVSQKIAEQTAKDELKKYRVIQDASYRSDFDKFAAKALEACERLDEAR</sequence>
<organism evidence="1 2">
    <name type="scientific">Mobiluncus curtisii</name>
    <dbReference type="NCBI Taxonomy" id="2051"/>
    <lineage>
        <taxon>Bacteria</taxon>
        <taxon>Bacillati</taxon>
        <taxon>Actinomycetota</taxon>
        <taxon>Actinomycetes</taxon>
        <taxon>Actinomycetales</taxon>
        <taxon>Actinomycetaceae</taxon>
        <taxon>Mobiluncus</taxon>
    </lineage>
</organism>
<proteinExistence type="predicted"/>
<evidence type="ECO:0000313" key="1">
    <source>
        <dbReference type="EMBL" id="SQB65040.1"/>
    </source>
</evidence>
<reference evidence="1 2" key="1">
    <citation type="submission" date="2018-06" db="EMBL/GenBank/DDBJ databases">
        <authorList>
            <consortium name="Pathogen Informatics"/>
            <person name="Doyle S."/>
        </authorList>
    </citation>
    <scope>NUCLEOTIDE SEQUENCE [LARGE SCALE GENOMIC DNA]</scope>
    <source>
        <strain evidence="1 2">NCTC11820</strain>
    </source>
</reference>
<dbReference type="AlphaFoldDB" id="A0A2X3AU65"/>
<evidence type="ECO:0000313" key="2">
    <source>
        <dbReference type="Proteomes" id="UP000250245"/>
    </source>
</evidence>
<dbReference type="Proteomes" id="UP000250245">
    <property type="component" value="Unassembled WGS sequence"/>
</dbReference>
<dbReference type="EMBL" id="UASJ01000001">
    <property type="protein sequence ID" value="SQB65040.1"/>
    <property type="molecule type" value="Genomic_DNA"/>
</dbReference>